<keyword evidence="5" id="KW-0812">Transmembrane</keyword>
<dbReference type="STRING" id="57577.A0A2K3PD57"/>
<keyword evidence="6" id="KW-0479">Metal-binding</keyword>
<keyword evidence="4" id="KW-0808">Transferase</keyword>
<evidence type="ECO:0000256" key="4">
    <source>
        <dbReference type="ARBA" id="ARBA00022679"/>
    </source>
</evidence>
<dbReference type="EMBL" id="ASHM01005913">
    <property type="protein sequence ID" value="PNY13228.1"/>
    <property type="molecule type" value="Genomic_DNA"/>
</dbReference>
<dbReference type="GO" id="GO:0061630">
    <property type="term" value="F:ubiquitin protein ligase activity"/>
    <property type="evidence" value="ECO:0007669"/>
    <property type="project" value="UniProtKB-EC"/>
</dbReference>
<dbReference type="Pfam" id="PF12483">
    <property type="entry name" value="GIDE"/>
    <property type="match status" value="1"/>
</dbReference>
<protein>
    <recommendedName>
        <fullName evidence="3">RING-type E3 ubiquitin transferase</fullName>
        <ecNumber evidence="3">2.3.2.27</ecNumber>
    </recommendedName>
</protein>
<keyword evidence="7" id="KW-0863">Zinc-finger</keyword>
<dbReference type="GO" id="GO:0008270">
    <property type="term" value="F:zinc ion binding"/>
    <property type="evidence" value="ECO:0007669"/>
    <property type="project" value="UniProtKB-KW"/>
</dbReference>
<proteinExistence type="predicted"/>
<dbReference type="InterPro" id="IPR022170">
    <property type="entry name" value="MUL1-like"/>
</dbReference>
<comment type="subcellular location">
    <subcellularLocation>
        <location evidence="2">Membrane</location>
        <topology evidence="2">Multi-pass membrane protein</topology>
    </subcellularLocation>
</comment>
<name>A0A2K3PD57_TRIPR</name>
<evidence type="ECO:0000256" key="11">
    <source>
        <dbReference type="ARBA" id="ARBA00023136"/>
    </source>
</evidence>
<reference evidence="13 14" key="1">
    <citation type="journal article" date="2014" name="Am. J. Bot.">
        <title>Genome assembly and annotation for red clover (Trifolium pratense; Fabaceae).</title>
        <authorList>
            <person name="Istvanek J."/>
            <person name="Jaros M."/>
            <person name="Krenek A."/>
            <person name="Repkova J."/>
        </authorList>
    </citation>
    <scope>NUCLEOTIDE SEQUENCE [LARGE SCALE GENOMIC DNA]</scope>
    <source>
        <strain evidence="14">cv. Tatra</strain>
        <tissue evidence="13">Young leaves</tissue>
    </source>
</reference>
<dbReference type="AlphaFoldDB" id="A0A2K3PD57"/>
<evidence type="ECO:0000256" key="10">
    <source>
        <dbReference type="ARBA" id="ARBA00022989"/>
    </source>
</evidence>
<dbReference type="GO" id="GO:0016567">
    <property type="term" value="P:protein ubiquitination"/>
    <property type="evidence" value="ECO:0007669"/>
    <property type="project" value="InterPro"/>
</dbReference>
<evidence type="ECO:0000313" key="14">
    <source>
        <dbReference type="Proteomes" id="UP000236291"/>
    </source>
</evidence>
<keyword evidence="9" id="KW-0862">Zinc</keyword>
<dbReference type="Proteomes" id="UP000236291">
    <property type="component" value="Unassembled WGS sequence"/>
</dbReference>
<keyword evidence="13" id="KW-0436">Ligase</keyword>
<evidence type="ECO:0000256" key="8">
    <source>
        <dbReference type="ARBA" id="ARBA00022786"/>
    </source>
</evidence>
<comment type="caution">
    <text evidence="13">The sequence shown here is derived from an EMBL/GenBank/DDBJ whole genome shotgun (WGS) entry which is preliminary data.</text>
</comment>
<feature type="domain" description="E3 Ubiquitin ligase MUL1-like" evidence="12">
    <location>
        <begin position="125"/>
        <end position="267"/>
    </location>
</feature>
<evidence type="ECO:0000256" key="6">
    <source>
        <dbReference type="ARBA" id="ARBA00022723"/>
    </source>
</evidence>
<organism evidence="13 14">
    <name type="scientific">Trifolium pratense</name>
    <name type="common">Red clover</name>
    <dbReference type="NCBI Taxonomy" id="57577"/>
    <lineage>
        <taxon>Eukaryota</taxon>
        <taxon>Viridiplantae</taxon>
        <taxon>Streptophyta</taxon>
        <taxon>Embryophyta</taxon>
        <taxon>Tracheophyta</taxon>
        <taxon>Spermatophyta</taxon>
        <taxon>Magnoliopsida</taxon>
        <taxon>eudicotyledons</taxon>
        <taxon>Gunneridae</taxon>
        <taxon>Pentapetalae</taxon>
        <taxon>rosids</taxon>
        <taxon>fabids</taxon>
        <taxon>Fabales</taxon>
        <taxon>Fabaceae</taxon>
        <taxon>Papilionoideae</taxon>
        <taxon>50 kb inversion clade</taxon>
        <taxon>NPAAA clade</taxon>
        <taxon>Hologalegina</taxon>
        <taxon>IRL clade</taxon>
        <taxon>Trifolieae</taxon>
        <taxon>Trifolium</taxon>
    </lineage>
</organism>
<dbReference type="PANTHER" id="PTHR47568:SF2">
    <property type="entry name" value="E3 UBIQUITIN-PROTEIN LIGASE SP1-RELATED"/>
    <property type="match status" value="1"/>
</dbReference>
<sequence>MACLFVVGSIVYFSGAALYIFAGKHVREARILKSVTRVNQLKDLGMFLFPGTKTSIAQLLDEEISPLAVTISGEVASENPMKCEIANLRGVIAEETVEKIYLKNEDFTIRQKEKCNCVNHNKTCNVAWTLHSEFISSIPKEVPWYLDDGTDRVYVVGARFATDFVLPVRRSKFDELGQTLVGETSYHIQDIKILGLKRIERVLPVGTLLTVVGEASKDDDGTIRIQQPPKGPFYVSCKMIDEHIADFEGSARLCKYISMGLTTIGASLIAKNAIGSRDSVEIAPMAPPEGVGRHQVDSS</sequence>
<accession>A0A2K3PD57</accession>
<comment type="catalytic activity">
    <reaction evidence="1">
        <text>S-ubiquitinyl-[E2 ubiquitin-conjugating enzyme]-L-cysteine + [acceptor protein]-L-lysine = [E2 ubiquitin-conjugating enzyme]-L-cysteine + N(6)-ubiquitinyl-[acceptor protein]-L-lysine.</text>
        <dbReference type="EC" id="2.3.2.27"/>
    </reaction>
</comment>
<evidence type="ECO:0000256" key="9">
    <source>
        <dbReference type="ARBA" id="ARBA00022833"/>
    </source>
</evidence>
<evidence type="ECO:0000256" key="3">
    <source>
        <dbReference type="ARBA" id="ARBA00012483"/>
    </source>
</evidence>
<evidence type="ECO:0000259" key="12">
    <source>
        <dbReference type="Pfam" id="PF12483"/>
    </source>
</evidence>
<evidence type="ECO:0000256" key="1">
    <source>
        <dbReference type="ARBA" id="ARBA00000900"/>
    </source>
</evidence>
<dbReference type="GO" id="GO:0016020">
    <property type="term" value="C:membrane"/>
    <property type="evidence" value="ECO:0007669"/>
    <property type="project" value="UniProtKB-SubCell"/>
</dbReference>
<dbReference type="GO" id="GO:0016874">
    <property type="term" value="F:ligase activity"/>
    <property type="evidence" value="ECO:0007669"/>
    <property type="project" value="UniProtKB-KW"/>
</dbReference>
<gene>
    <name evidence="13" type="ORF">L195_g009878</name>
</gene>
<dbReference type="PANTHER" id="PTHR47568">
    <property type="match status" value="1"/>
</dbReference>
<evidence type="ECO:0000256" key="7">
    <source>
        <dbReference type="ARBA" id="ARBA00022771"/>
    </source>
</evidence>
<evidence type="ECO:0000256" key="2">
    <source>
        <dbReference type="ARBA" id="ARBA00004141"/>
    </source>
</evidence>
<evidence type="ECO:0000313" key="13">
    <source>
        <dbReference type="EMBL" id="PNY13228.1"/>
    </source>
</evidence>
<keyword evidence="8" id="KW-0833">Ubl conjugation pathway</keyword>
<dbReference type="InterPro" id="IPR044231">
    <property type="entry name" value="SP1/SPL1"/>
</dbReference>
<dbReference type="EC" id="2.3.2.27" evidence="3"/>
<keyword evidence="10" id="KW-1133">Transmembrane helix</keyword>
<reference evidence="13 14" key="2">
    <citation type="journal article" date="2017" name="Front. Plant Sci.">
        <title>Gene Classification and Mining of Molecular Markers Useful in Red Clover (Trifolium pratense) Breeding.</title>
        <authorList>
            <person name="Istvanek J."/>
            <person name="Dluhosova J."/>
            <person name="Dluhos P."/>
            <person name="Patkova L."/>
            <person name="Nedelnik J."/>
            <person name="Repkova J."/>
        </authorList>
    </citation>
    <scope>NUCLEOTIDE SEQUENCE [LARGE SCALE GENOMIC DNA]</scope>
    <source>
        <strain evidence="14">cv. Tatra</strain>
        <tissue evidence="13">Young leaves</tissue>
    </source>
</reference>
<evidence type="ECO:0000256" key="5">
    <source>
        <dbReference type="ARBA" id="ARBA00022692"/>
    </source>
</evidence>
<keyword evidence="11" id="KW-0472">Membrane</keyword>